<evidence type="ECO:0000313" key="3">
    <source>
        <dbReference type="Proteomes" id="UP001549920"/>
    </source>
</evidence>
<dbReference type="InterPro" id="IPR036691">
    <property type="entry name" value="Endo/exonu/phosph_ase_sf"/>
</dbReference>
<dbReference type="InterPro" id="IPR000477">
    <property type="entry name" value="RT_dom"/>
</dbReference>
<dbReference type="EMBL" id="JBEUOH010000009">
    <property type="protein sequence ID" value="KAL0882751.1"/>
    <property type="molecule type" value="Genomic_DNA"/>
</dbReference>
<dbReference type="InterPro" id="IPR043502">
    <property type="entry name" value="DNA/RNA_pol_sf"/>
</dbReference>
<dbReference type="PROSITE" id="PS50878">
    <property type="entry name" value="RT_POL"/>
    <property type="match status" value="1"/>
</dbReference>
<evidence type="ECO:0000259" key="1">
    <source>
        <dbReference type="PROSITE" id="PS50878"/>
    </source>
</evidence>
<evidence type="ECO:0000313" key="2">
    <source>
        <dbReference type="EMBL" id="KAL0882751.1"/>
    </source>
</evidence>
<dbReference type="Proteomes" id="UP001549920">
    <property type="component" value="Unassembled WGS sequence"/>
</dbReference>
<dbReference type="Pfam" id="PF14529">
    <property type="entry name" value="Exo_endo_phos_2"/>
    <property type="match status" value="1"/>
</dbReference>
<keyword evidence="3" id="KW-1185">Reference proteome</keyword>
<feature type="domain" description="Reverse transcriptase" evidence="1">
    <location>
        <begin position="469"/>
        <end position="734"/>
    </location>
</feature>
<dbReference type="CDD" id="cd01650">
    <property type="entry name" value="RT_nLTR_like"/>
    <property type="match status" value="1"/>
</dbReference>
<organism evidence="2 3">
    <name type="scientific">Loxostege sticticalis</name>
    <name type="common">Beet webworm moth</name>
    <dbReference type="NCBI Taxonomy" id="481309"/>
    <lineage>
        <taxon>Eukaryota</taxon>
        <taxon>Metazoa</taxon>
        <taxon>Ecdysozoa</taxon>
        <taxon>Arthropoda</taxon>
        <taxon>Hexapoda</taxon>
        <taxon>Insecta</taxon>
        <taxon>Pterygota</taxon>
        <taxon>Neoptera</taxon>
        <taxon>Endopterygota</taxon>
        <taxon>Lepidoptera</taxon>
        <taxon>Glossata</taxon>
        <taxon>Ditrysia</taxon>
        <taxon>Pyraloidea</taxon>
        <taxon>Crambidae</taxon>
        <taxon>Pyraustinae</taxon>
        <taxon>Loxostege</taxon>
    </lineage>
</organism>
<dbReference type="Gene3D" id="3.60.10.10">
    <property type="entry name" value="Endonuclease/exonuclease/phosphatase"/>
    <property type="match status" value="1"/>
</dbReference>
<dbReference type="InterPro" id="IPR005135">
    <property type="entry name" value="Endo/exonuclease/phosphatase"/>
</dbReference>
<dbReference type="SUPFAM" id="SSF56219">
    <property type="entry name" value="DNase I-like"/>
    <property type="match status" value="1"/>
</dbReference>
<dbReference type="PANTHER" id="PTHR19446">
    <property type="entry name" value="REVERSE TRANSCRIPTASES"/>
    <property type="match status" value="1"/>
</dbReference>
<proteinExistence type="predicted"/>
<sequence length="734" mass="81636">MAQKFVVANINHCARSQDLLHQSLAQWSIEICVVSEPYLIPDRENWAGDKDGTVAVVTNTSANSLPFKSVRKGHGCVAARIGDIEVIGVYFSPNRLFSEFEVYMAQLGVFLSGCNRRDNIIVAGDLNAKSVAWGSPATDVQGELVEDWVVANGLTIMNRGTVHTCVRRRGGSIVDITFASPALASRILDWKVVTDAETLSDHRYVRFDLTLPNLPRAAPTAPPVELGPRWALKRLDRETLVLASLVESWSPDPDGVNPDNEAEWFGGAMSHICDSAMPRVRALLPRTAVHWWSPELARLREACVTARRRYSRHRRRRNRDETLDDALYASYQQAKRDLRGAIGAAKNAAWEELLETLNQDPWGRPYRLVMSKLRPWAPPLTTTTDPDLLESILDGLFPARTDYTPPVLFRAEGVSAEEAPVVSEGELGAAILRLQAKNTAPGPDGLPGKAWVLALKNGLEPRFRSLLTACIKEGYFPQKWKTGKLVLLKKEGRPVDSPSAYRPIVLLNEAAKLLERIIAARLNRHLEEEGPDLADNQYGFRRGRSTIDAIERVKTLAQEEVARGGCIVAVSLDIANAFNSLPHGCIEEALKYHRVPLAWIERHRGFLPYRMVQVLTGHGCFGKYLHNIGRESTAGCHHCGSDTDTAQHTLEECPAWAGQRVALTAAIGLDLSLPTVVKTIVDNDTGFDAFKTFCESVMLEKEMAERAREEDPLADPIRRRRTGRRRRGFARNLI</sequence>
<gene>
    <name evidence="2" type="ORF">ABMA27_016302</name>
</gene>
<dbReference type="SUPFAM" id="SSF56672">
    <property type="entry name" value="DNA/RNA polymerases"/>
    <property type="match status" value="1"/>
</dbReference>
<dbReference type="CDD" id="cd09077">
    <property type="entry name" value="R1-I-EN"/>
    <property type="match status" value="1"/>
</dbReference>
<protein>
    <recommendedName>
        <fullName evidence="1">Reverse transcriptase domain-containing protein</fullName>
    </recommendedName>
</protein>
<accession>A0ABR3I1S1</accession>
<dbReference type="Pfam" id="PF00078">
    <property type="entry name" value="RVT_1"/>
    <property type="match status" value="1"/>
</dbReference>
<name>A0ABR3I1S1_LOXSC</name>
<comment type="caution">
    <text evidence="2">The sequence shown here is derived from an EMBL/GenBank/DDBJ whole genome shotgun (WGS) entry which is preliminary data.</text>
</comment>
<reference evidence="2 3" key="1">
    <citation type="submission" date="2024-06" db="EMBL/GenBank/DDBJ databases">
        <title>A chromosome-level genome assembly of beet webworm, Loxostege sticticalis.</title>
        <authorList>
            <person name="Zhang Y."/>
        </authorList>
    </citation>
    <scope>NUCLEOTIDE SEQUENCE [LARGE SCALE GENOMIC DNA]</scope>
    <source>
        <strain evidence="2">AQ026</strain>
        <tissue evidence="2">Whole body</tissue>
    </source>
</reference>